<proteinExistence type="predicted"/>
<dbReference type="PANTHER" id="PTHR43499:SF1">
    <property type="entry name" value="ABC TRANSPORTER I FAMILY MEMBER 1"/>
    <property type="match status" value="1"/>
</dbReference>
<dbReference type="NCBIfam" id="NF010061">
    <property type="entry name" value="PRK13538.1"/>
    <property type="match status" value="1"/>
</dbReference>
<dbReference type="PROSITE" id="PS50893">
    <property type="entry name" value="ABC_TRANSPORTER_2"/>
    <property type="match status" value="1"/>
</dbReference>
<evidence type="ECO:0000256" key="6">
    <source>
        <dbReference type="ARBA" id="ARBA00023136"/>
    </source>
</evidence>
<keyword evidence="6" id="KW-0472">Membrane</keyword>
<dbReference type="GO" id="GO:0005524">
    <property type="term" value="F:ATP binding"/>
    <property type="evidence" value="ECO:0007669"/>
    <property type="project" value="UniProtKB-KW"/>
</dbReference>
<evidence type="ECO:0000256" key="5">
    <source>
        <dbReference type="ARBA" id="ARBA00022967"/>
    </source>
</evidence>
<dbReference type="Gene3D" id="3.40.50.300">
    <property type="entry name" value="P-loop containing nucleotide triphosphate hydrolases"/>
    <property type="match status" value="1"/>
</dbReference>
<dbReference type="NCBIfam" id="TIGR01189">
    <property type="entry name" value="ccmA"/>
    <property type="match status" value="1"/>
</dbReference>
<evidence type="ECO:0000313" key="9">
    <source>
        <dbReference type="Proteomes" id="UP001139095"/>
    </source>
</evidence>
<evidence type="ECO:0000256" key="3">
    <source>
        <dbReference type="ARBA" id="ARBA00022748"/>
    </source>
</evidence>
<dbReference type="PROSITE" id="PS00211">
    <property type="entry name" value="ABC_TRANSPORTER_1"/>
    <property type="match status" value="1"/>
</dbReference>
<organism evidence="8 9">
    <name type="scientific">Marinomonas algarum</name>
    <dbReference type="NCBI Taxonomy" id="2883105"/>
    <lineage>
        <taxon>Bacteria</taxon>
        <taxon>Pseudomonadati</taxon>
        <taxon>Pseudomonadota</taxon>
        <taxon>Gammaproteobacteria</taxon>
        <taxon>Oceanospirillales</taxon>
        <taxon>Oceanospirillaceae</taxon>
        <taxon>Marinomonas</taxon>
    </lineage>
</organism>
<dbReference type="PANTHER" id="PTHR43499">
    <property type="entry name" value="ABC TRANSPORTER I FAMILY MEMBER 1"/>
    <property type="match status" value="1"/>
</dbReference>
<keyword evidence="5" id="KW-1278">Translocase</keyword>
<dbReference type="SUPFAM" id="SSF52540">
    <property type="entry name" value="P-loop containing nucleoside triphosphate hydrolases"/>
    <property type="match status" value="1"/>
</dbReference>
<dbReference type="InterPro" id="IPR005895">
    <property type="entry name" value="ABC_transptr_haem_export_CcmA"/>
</dbReference>
<protein>
    <submittedName>
        <fullName evidence="8">Cytochrome c biogenesis heme-transporting ATPase CcmA</fullName>
    </submittedName>
</protein>
<sequence>MLFSASLDVSNVWIERSDRDLCRDLSFTLRAGEVLRVLGDNGAGKSSLLKVVAGAMTPLEGRIMFNGQDVTSHRALLQQSMVYIGHGAGLKSMLTIEENLLSYCPATSPEQMQSVLDILDLANHQETYVKALSAGQSRRVALARLWLSQCPLWLLDEPFASLDVSGVAVVESKIQQHINEGGMVLLTTHQALSSVVTRDLVLS</sequence>
<dbReference type="GO" id="GO:0022857">
    <property type="term" value="F:transmembrane transporter activity"/>
    <property type="evidence" value="ECO:0007669"/>
    <property type="project" value="InterPro"/>
</dbReference>
<evidence type="ECO:0000313" key="8">
    <source>
        <dbReference type="EMBL" id="MCB5161993.1"/>
    </source>
</evidence>
<feature type="domain" description="ABC transporter" evidence="7">
    <location>
        <begin position="7"/>
        <end position="203"/>
    </location>
</feature>
<dbReference type="Proteomes" id="UP001139095">
    <property type="component" value="Unassembled WGS sequence"/>
</dbReference>
<dbReference type="Pfam" id="PF00005">
    <property type="entry name" value="ABC_tran"/>
    <property type="match status" value="1"/>
</dbReference>
<evidence type="ECO:0000259" key="7">
    <source>
        <dbReference type="PROSITE" id="PS50893"/>
    </source>
</evidence>
<keyword evidence="2" id="KW-0547">Nucleotide-binding</keyword>
<dbReference type="InterPro" id="IPR027417">
    <property type="entry name" value="P-loop_NTPase"/>
</dbReference>
<accession>A0A9X1IQC3</accession>
<dbReference type="EMBL" id="JAJATW010000011">
    <property type="protein sequence ID" value="MCB5161993.1"/>
    <property type="molecule type" value="Genomic_DNA"/>
</dbReference>
<dbReference type="RefSeq" id="WP_226754358.1">
    <property type="nucleotide sequence ID" value="NZ_JAJATW010000011.1"/>
</dbReference>
<dbReference type="InterPro" id="IPR003439">
    <property type="entry name" value="ABC_transporter-like_ATP-bd"/>
</dbReference>
<dbReference type="AlphaFoldDB" id="A0A9X1IQC3"/>
<keyword evidence="1" id="KW-0813">Transport</keyword>
<reference evidence="8" key="1">
    <citation type="submission" date="2021-10" db="EMBL/GenBank/DDBJ databases">
        <title>Marinomonas pontica sp. nov., isolated from the Black Sea.</title>
        <authorList>
            <person name="Zhao L.-H."/>
            <person name="Xue J.-H."/>
        </authorList>
    </citation>
    <scope>NUCLEOTIDE SEQUENCE</scope>
    <source>
        <strain evidence="8">E8</strain>
    </source>
</reference>
<keyword evidence="4" id="KW-0067">ATP-binding</keyword>
<evidence type="ECO:0000256" key="1">
    <source>
        <dbReference type="ARBA" id="ARBA00022448"/>
    </source>
</evidence>
<gene>
    <name evidence="8" type="primary">ccmA</name>
    <name evidence="8" type="ORF">LG368_08765</name>
</gene>
<evidence type="ECO:0000256" key="4">
    <source>
        <dbReference type="ARBA" id="ARBA00022840"/>
    </source>
</evidence>
<dbReference type="InterPro" id="IPR017871">
    <property type="entry name" value="ABC_transporter-like_CS"/>
</dbReference>
<comment type="caution">
    <text evidence="8">The sequence shown here is derived from an EMBL/GenBank/DDBJ whole genome shotgun (WGS) entry which is preliminary data.</text>
</comment>
<keyword evidence="3" id="KW-0201">Cytochrome c-type biogenesis</keyword>
<keyword evidence="9" id="KW-1185">Reference proteome</keyword>
<dbReference type="GO" id="GO:0017004">
    <property type="term" value="P:cytochrome complex assembly"/>
    <property type="evidence" value="ECO:0007669"/>
    <property type="project" value="UniProtKB-KW"/>
</dbReference>
<evidence type="ECO:0000256" key="2">
    <source>
        <dbReference type="ARBA" id="ARBA00022741"/>
    </source>
</evidence>
<name>A0A9X1IQC3_9GAMM</name>
<dbReference type="GO" id="GO:0016887">
    <property type="term" value="F:ATP hydrolysis activity"/>
    <property type="evidence" value="ECO:0007669"/>
    <property type="project" value="InterPro"/>
</dbReference>